<protein>
    <submittedName>
        <fullName evidence="2">Uncharacterized protein</fullName>
    </submittedName>
</protein>
<dbReference type="AlphaFoldDB" id="A0A6J4SUD1"/>
<feature type="non-terminal residue" evidence="2">
    <location>
        <position position="35"/>
    </location>
</feature>
<reference evidence="2" key="1">
    <citation type="submission" date="2020-02" db="EMBL/GenBank/DDBJ databases">
        <authorList>
            <person name="Meier V. D."/>
        </authorList>
    </citation>
    <scope>NUCLEOTIDE SEQUENCE</scope>
    <source>
        <strain evidence="2">AVDCRST_MAG67</strain>
    </source>
</reference>
<feature type="region of interest" description="Disordered" evidence="1">
    <location>
        <begin position="1"/>
        <end position="35"/>
    </location>
</feature>
<proteinExistence type="predicted"/>
<evidence type="ECO:0000313" key="2">
    <source>
        <dbReference type="EMBL" id="CAA9505579.1"/>
    </source>
</evidence>
<sequence length="35" mass="3634">AAEQRRLGAGTTGQDPGGDGVDDRAGHRRCAGRRL</sequence>
<organism evidence="2">
    <name type="scientific">uncultured Solirubrobacteraceae bacterium</name>
    <dbReference type="NCBI Taxonomy" id="1162706"/>
    <lineage>
        <taxon>Bacteria</taxon>
        <taxon>Bacillati</taxon>
        <taxon>Actinomycetota</taxon>
        <taxon>Thermoleophilia</taxon>
        <taxon>Solirubrobacterales</taxon>
        <taxon>Solirubrobacteraceae</taxon>
        <taxon>environmental samples</taxon>
    </lineage>
</organism>
<accession>A0A6J4SUD1</accession>
<evidence type="ECO:0000256" key="1">
    <source>
        <dbReference type="SAM" id="MobiDB-lite"/>
    </source>
</evidence>
<name>A0A6J4SUD1_9ACTN</name>
<feature type="compositionally biased region" description="Basic residues" evidence="1">
    <location>
        <begin position="26"/>
        <end position="35"/>
    </location>
</feature>
<dbReference type="EMBL" id="CADCVQ010000094">
    <property type="protein sequence ID" value="CAA9505579.1"/>
    <property type="molecule type" value="Genomic_DNA"/>
</dbReference>
<gene>
    <name evidence="2" type="ORF">AVDCRST_MAG67-2396</name>
</gene>
<feature type="non-terminal residue" evidence="2">
    <location>
        <position position="1"/>
    </location>
</feature>